<dbReference type="InterPro" id="IPR013830">
    <property type="entry name" value="SGNH_hydro"/>
</dbReference>
<dbReference type="Pfam" id="PF11935">
    <property type="entry name" value="SYMPK_PTA1_N"/>
    <property type="match status" value="1"/>
</dbReference>
<dbReference type="Proteomes" id="UP000834106">
    <property type="component" value="Chromosome 9"/>
</dbReference>
<feature type="region of interest" description="Disordered" evidence="3">
    <location>
        <begin position="1116"/>
        <end position="1138"/>
    </location>
</feature>
<accession>A0AAD1ZI43</accession>
<proteinExistence type="inferred from homology"/>
<feature type="domain" description="Symplekin C-terminal" evidence="5">
    <location>
        <begin position="1267"/>
        <end position="1444"/>
    </location>
</feature>
<dbReference type="PANTHER" id="PTHR47184">
    <property type="entry name" value="PHOSPHATIDYLINOSITOL 3-AND 4-KINASE FAMILY PROTEIN-RELATED"/>
    <property type="match status" value="1"/>
</dbReference>
<gene>
    <name evidence="7" type="ORF">FPE_LOCUS15811</name>
</gene>
<evidence type="ECO:0000256" key="1">
    <source>
        <dbReference type="ARBA" id="ARBA00008668"/>
    </source>
</evidence>
<feature type="domain" description="SGNH hydrolase-type esterase" evidence="6">
    <location>
        <begin position="11"/>
        <end position="197"/>
    </location>
</feature>
<dbReference type="InterPro" id="IPR036514">
    <property type="entry name" value="SGNH_hydro_sf"/>
</dbReference>
<dbReference type="PANTHER" id="PTHR47184:SF2">
    <property type="entry name" value="SYMPLEKIN"/>
    <property type="match status" value="1"/>
</dbReference>
<feature type="region of interest" description="Disordered" evidence="3">
    <location>
        <begin position="1481"/>
        <end position="1510"/>
    </location>
</feature>
<dbReference type="InterPro" id="IPR032460">
    <property type="entry name" value="Symplekin/Pta1_N"/>
</dbReference>
<sequence length="1510" mass="164782">MVGPCRPQIVLFGSSIVQISYSFGGWGAILADLYARKADIVLRGYSGWNSRLALQVLDQVFPKDAAVQPSLVIVYFGGNDAMKPHPSGLGAHVPLPEYVENMKKIAVHLKSLSEKTRLLFLTCPPVNEAEIREYFGNALDDQERTNELCGIYAEALVELCRVLDVKVINLWTAIQQRDDWETACFLDGIHLSSEGSKIVATEILKALKEADWEPSLYWMSMPAEFSEDSPYYTVGPDGKSTVNVSRLLSRLHNEMIGQIGLKNLEFLPEIVPVLITVLKDDTPAVARQAIACGIDIFRSTLVKIAVQGLYSSELNASLRSSWACVLKFRDEIYSMAFQVGSDGRRLAALKFVEAVVVLYTPDPNGSLEIPPDQFSEGKFEEFNISWLRGGHPVLNIGDLSVEASQNLGLLLDQLRFPTVKSLSSLTIIVLIKSLSAVARKRPAFYGRILPVLLGLDPSSSASKGMHLSGVHHALKNAFESCLSCTHPGAAPWRDRLVSALEEIKAGRSSVHALNHVCEDNGSADWKDDSRMAQDEKPSIEAFAAEHADAGRKRPGVQDISVLPGDELSGKRARTGLGVSEESVQETSGIWEGAPSRGPLTSTSDADNGPVQQLVAMFSALVAQGEIAVAYLEILISSISADLLAEVVMTNMRNLSPNRPNSEGDGEPVPMMGSQPGMIGSDTHLKKLSSLLTDILSRSGSSPQKDIQVESHHSLSSGFELAQGEEDLKSKSEPLVNLADSNVSYDGFDSASRQATEPIIGSVSTEHIPSGTDTGYPSLTSDTIDVETVVNEIPGLASSTQDDGLPVTVAVSSLDSTDLEDTSPEQVTGLSRSPLELVPSMSTDRSEELSPKAAVMDIASSIGLPTPLVLPKMSAPVMYLADEQKDHLEESAFLRIIDAYKQIAVAGDSQLRFSILAHSGIKFPSELDLWKPLQAHILSDYVNHEGHELTLRVLYRLHGEAEEDHDFVSSTTAKSVYEMFLLKVAETLRDSFPASEKFLSRLLVEVPYLPKSIFKMLECLCSPGSSDNDDKELHSGDRVTQGLSAIWSLVLLRPPIRDPCLRIALKSATHHLEEVRMKAIRLVANKLYPLPSVSEEIEDFAKEMLLSVANIDLTTERSDTDGLDTGSQKDEQPSSDNQSVSAIVKDISIDTHRLTSSESISSSSIAEVQKFTALYFALCTKKHSLFRQIFDVYNNMSKVAKQAVHHQIPLLVRTIGSSPYLLDIISDPPTGSEGLLMQVVHTLTDGTVPSPELLSTVRKLYDTRLKEIDILIPILSFLPKHEVLLIFSHLVNAPLDKFQASLSRVLQGSTHSGPVLTPEEALIAIHGIDPDRDGIPLKKVTDACNACFEQRQIFSQQVLAKVLNQLVEQIPLPLLFMRTVLQAIGAFPSLVDFIMEILSRLVSKQIWKYPKLWVGFVKCAQLTKPQSFSVLLQLPSAQLENALNKIPAVKAPLVAHASQPHIKSSLPRSTLVVLSIASDTQTSSQIQPNQNEAGDTGNSNRETATESSTVS</sequence>
<keyword evidence="8" id="KW-1185">Reference proteome</keyword>
<feature type="domain" description="Symplekin/Pta1 N-terminal" evidence="4">
    <location>
        <begin position="283"/>
        <end position="512"/>
    </location>
</feature>
<reference evidence="7" key="1">
    <citation type="submission" date="2023-05" db="EMBL/GenBank/DDBJ databases">
        <authorList>
            <person name="Huff M."/>
        </authorList>
    </citation>
    <scope>NUCLEOTIDE SEQUENCE</scope>
</reference>
<evidence type="ECO:0000256" key="3">
    <source>
        <dbReference type="SAM" id="MobiDB-lite"/>
    </source>
</evidence>
<protein>
    <recommendedName>
        <fullName evidence="9">Symplekin</fullName>
    </recommendedName>
</protein>
<comment type="similarity">
    <text evidence="1">Belongs to the 'GDSL' lipolytic enzyme family.</text>
</comment>
<dbReference type="FunFam" id="3.40.50.1110:FF:000002">
    <property type="entry name" value="isoamyl acetate-hydrolyzing esterase 1 homolog"/>
    <property type="match status" value="1"/>
</dbReference>
<dbReference type="InterPro" id="IPR022075">
    <property type="entry name" value="Symplekin_C"/>
</dbReference>
<dbReference type="GO" id="GO:0016788">
    <property type="term" value="F:hydrolase activity, acting on ester bonds"/>
    <property type="evidence" value="ECO:0007669"/>
    <property type="project" value="InterPro"/>
</dbReference>
<dbReference type="SUPFAM" id="SSF52266">
    <property type="entry name" value="SGNH hydrolase"/>
    <property type="match status" value="1"/>
</dbReference>
<dbReference type="Pfam" id="PF13472">
    <property type="entry name" value="Lipase_GDSL_2"/>
    <property type="match status" value="1"/>
</dbReference>
<dbReference type="EMBL" id="OU503044">
    <property type="protein sequence ID" value="CAI9768381.1"/>
    <property type="molecule type" value="Genomic_DNA"/>
</dbReference>
<dbReference type="CDD" id="cd01838">
    <property type="entry name" value="Isoamyl_acetate_hydrolase_like"/>
    <property type="match status" value="1"/>
</dbReference>
<keyword evidence="2" id="KW-0378">Hydrolase</keyword>
<feature type="region of interest" description="Disordered" evidence="3">
    <location>
        <begin position="654"/>
        <end position="679"/>
    </location>
</feature>
<feature type="region of interest" description="Disordered" evidence="3">
    <location>
        <begin position="570"/>
        <end position="605"/>
    </location>
</feature>
<evidence type="ECO:0000259" key="6">
    <source>
        <dbReference type="Pfam" id="PF13472"/>
    </source>
</evidence>
<name>A0AAD1ZI43_9LAMI</name>
<evidence type="ECO:0000256" key="2">
    <source>
        <dbReference type="ARBA" id="ARBA00022801"/>
    </source>
</evidence>
<evidence type="ECO:0000259" key="4">
    <source>
        <dbReference type="Pfam" id="PF11935"/>
    </source>
</evidence>
<dbReference type="Gene3D" id="1.25.10.10">
    <property type="entry name" value="Leucine-rich Repeat Variant"/>
    <property type="match status" value="1"/>
</dbReference>
<evidence type="ECO:0000313" key="7">
    <source>
        <dbReference type="EMBL" id="CAI9768381.1"/>
    </source>
</evidence>
<dbReference type="Pfam" id="PF12295">
    <property type="entry name" value="Symplekin_C"/>
    <property type="match status" value="1"/>
</dbReference>
<evidence type="ECO:0000259" key="5">
    <source>
        <dbReference type="Pfam" id="PF12295"/>
    </source>
</evidence>
<evidence type="ECO:0008006" key="9">
    <source>
        <dbReference type="Google" id="ProtNLM"/>
    </source>
</evidence>
<dbReference type="Gene3D" id="3.40.50.1110">
    <property type="entry name" value="SGNH hydrolase"/>
    <property type="match status" value="1"/>
</dbReference>
<evidence type="ECO:0000313" key="8">
    <source>
        <dbReference type="Proteomes" id="UP000834106"/>
    </source>
</evidence>
<organism evidence="7 8">
    <name type="scientific">Fraxinus pennsylvanica</name>
    <dbReference type="NCBI Taxonomy" id="56036"/>
    <lineage>
        <taxon>Eukaryota</taxon>
        <taxon>Viridiplantae</taxon>
        <taxon>Streptophyta</taxon>
        <taxon>Embryophyta</taxon>
        <taxon>Tracheophyta</taxon>
        <taxon>Spermatophyta</taxon>
        <taxon>Magnoliopsida</taxon>
        <taxon>eudicotyledons</taxon>
        <taxon>Gunneridae</taxon>
        <taxon>Pentapetalae</taxon>
        <taxon>asterids</taxon>
        <taxon>lamiids</taxon>
        <taxon>Lamiales</taxon>
        <taxon>Oleaceae</taxon>
        <taxon>Oleeae</taxon>
        <taxon>Fraxinus</taxon>
    </lineage>
</organism>
<dbReference type="InterPro" id="IPR011989">
    <property type="entry name" value="ARM-like"/>
</dbReference>